<evidence type="ECO:0000313" key="6">
    <source>
        <dbReference type="Proteomes" id="UP000759537"/>
    </source>
</evidence>
<evidence type="ECO:0000256" key="2">
    <source>
        <dbReference type="ARBA" id="ARBA00004613"/>
    </source>
</evidence>
<comment type="subcellular location">
    <subcellularLocation>
        <location evidence="1">Host cell</location>
    </subcellularLocation>
    <subcellularLocation>
        <location evidence="2">Secreted</location>
    </subcellularLocation>
</comment>
<dbReference type="Proteomes" id="UP000759537">
    <property type="component" value="Unassembled WGS sequence"/>
</dbReference>
<dbReference type="Pfam" id="PF20147">
    <property type="entry name" value="Crinkler"/>
    <property type="match status" value="1"/>
</dbReference>
<dbReference type="InterPro" id="IPR045379">
    <property type="entry name" value="Crinkler_N"/>
</dbReference>
<dbReference type="AlphaFoldDB" id="A0A9P5T630"/>
<evidence type="ECO:0000256" key="1">
    <source>
        <dbReference type="ARBA" id="ARBA00004340"/>
    </source>
</evidence>
<evidence type="ECO:0000259" key="4">
    <source>
        <dbReference type="Pfam" id="PF20147"/>
    </source>
</evidence>
<evidence type="ECO:0000256" key="3">
    <source>
        <dbReference type="ARBA" id="ARBA00022525"/>
    </source>
</evidence>
<dbReference type="EMBL" id="WHVB01000014">
    <property type="protein sequence ID" value="KAF8476678.1"/>
    <property type="molecule type" value="Genomic_DNA"/>
</dbReference>
<dbReference type="GO" id="GO:0005576">
    <property type="term" value="C:extracellular region"/>
    <property type="evidence" value="ECO:0007669"/>
    <property type="project" value="UniProtKB-SubCell"/>
</dbReference>
<comment type="caution">
    <text evidence="5">The sequence shown here is derived from an EMBL/GenBank/DDBJ whole genome shotgun (WGS) entry which is preliminary data.</text>
</comment>
<name>A0A9P5T630_9AGAM</name>
<feature type="domain" description="Crinkler effector protein N-terminal" evidence="4">
    <location>
        <begin position="3"/>
        <end position="117"/>
    </location>
</feature>
<organism evidence="5 6">
    <name type="scientific">Russula ochroleuca</name>
    <dbReference type="NCBI Taxonomy" id="152965"/>
    <lineage>
        <taxon>Eukaryota</taxon>
        <taxon>Fungi</taxon>
        <taxon>Dikarya</taxon>
        <taxon>Basidiomycota</taxon>
        <taxon>Agaricomycotina</taxon>
        <taxon>Agaricomycetes</taxon>
        <taxon>Russulales</taxon>
        <taxon>Russulaceae</taxon>
        <taxon>Russula</taxon>
    </lineage>
</organism>
<reference evidence="5" key="2">
    <citation type="journal article" date="2020" name="Nat. Commun.">
        <title>Large-scale genome sequencing of mycorrhizal fungi provides insights into the early evolution of symbiotic traits.</title>
        <authorList>
            <person name="Miyauchi S."/>
            <person name="Kiss E."/>
            <person name="Kuo A."/>
            <person name="Drula E."/>
            <person name="Kohler A."/>
            <person name="Sanchez-Garcia M."/>
            <person name="Morin E."/>
            <person name="Andreopoulos B."/>
            <person name="Barry K.W."/>
            <person name="Bonito G."/>
            <person name="Buee M."/>
            <person name="Carver A."/>
            <person name="Chen C."/>
            <person name="Cichocki N."/>
            <person name="Clum A."/>
            <person name="Culley D."/>
            <person name="Crous P.W."/>
            <person name="Fauchery L."/>
            <person name="Girlanda M."/>
            <person name="Hayes R.D."/>
            <person name="Keri Z."/>
            <person name="LaButti K."/>
            <person name="Lipzen A."/>
            <person name="Lombard V."/>
            <person name="Magnuson J."/>
            <person name="Maillard F."/>
            <person name="Murat C."/>
            <person name="Nolan M."/>
            <person name="Ohm R.A."/>
            <person name="Pangilinan J."/>
            <person name="Pereira M.F."/>
            <person name="Perotto S."/>
            <person name="Peter M."/>
            <person name="Pfister S."/>
            <person name="Riley R."/>
            <person name="Sitrit Y."/>
            <person name="Stielow J.B."/>
            <person name="Szollosi G."/>
            <person name="Zifcakova L."/>
            <person name="Stursova M."/>
            <person name="Spatafora J.W."/>
            <person name="Tedersoo L."/>
            <person name="Vaario L.M."/>
            <person name="Yamada A."/>
            <person name="Yan M."/>
            <person name="Wang P."/>
            <person name="Xu J."/>
            <person name="Bruns T."/>
            <person name="Baldrian P."/>
            <person name="Vilgalys R."/>
            <person name="Dunand C."/>
            <person name="Henrissat B."/>
            <person name="Grigoriev I.V."/>
            <person name="Hibbett D."/>
            <person name="Nagy L.G."/>
            <person name="Martin F.M."/>
        </authorList>
    </citation>
    <scope>NUCLEOTIDE SEQUENCE</scope>
    <source>
        <strain evidence="5">Prilba</strain>
    </source>
</reference>
<protein>
    <recommendedName>
        <fullName evidence="4">Crinkler effector protein N-terminal domain-containing protein</fullName>
    </recommendedName>
</protein>
<keyword evidence="6" id="KW-1185">Reference proteome</keyword>
<reference evidence="5" key="1">
    <citation type="submission" date="2019-10" db="EMBL/GenBank/DDBJ databases">
        <authorList>
            <consortium name="DOE Joint Genome Institute"/>
            <person name="Kuo A."/>
            <person name="Miyauchi S."/>
            <person name="Kiss E."/>
            <person name="Drula E."/>
            <person name="Kohler A."/>
            <person name="Sanchez-Garcia M."/>
            <person name="Andreopoulos B."/>
            <person name="Barry K.W."/>
            <person name="Bonito G."/>
            <person name="Buee M."/>
            <person name="Carver A."/>
            <person name="Chen C."/>
            <person name="Cichocki N."/>
            <person name="Clum A."/>
            <person name="Culley D."/>
            <person name="Crous P.W."/>
            <person name="Fauchery L."/>
            <person name="Girlanda M."/>
            <person name="Hayes R."/>
            <person name="Keri Z."/>
            <person name="LaButti K."/>
            <person name="Lipzen A."/>
            <person name="Lombard V."/>
            <person name="Magnuson J."/>
            <person name="Maillard F."/>
            <person name="Morin E."/>
            <person name="Murat C."/>
            <person name="Nolan M."/>
            <person name="Ohm R."/>
            <person name="Pangilinan J."/>
            <person name="Pereira M."/>
            <person name="Perotto S."/>
            <person name="Peter M."/>
            <person name="Riley R."/>
            <person name="Sitrit Y."/>
            <person name="Stielow B."/>
            <person name="Szollosi G."/>
            <person name="Zifcakova L."/>
            <person name="Stursova M."/>
            <person name="Spatafora J.W."/>
            <person name="Tedersoo L."/>
            <person name="Vaario L.-M."/>
            <person name="Yamada A."/>
            <person name="Yan M."/>
            <person name="Wang P."/>
            <person name="Xu J."/>
            <person name="Bruns T."/>
            <person name="Baldrian P."/>
            <person name="Vilgalys R."/>
            <person name="Henrissat B."/>
            <person name="Grigoriev I.V."/>
            <person name="Hibbett D."/>
            <person name="Nagy L.G."/>
            <person name="Martin F.M."/>
        </authorList>
    </citation>
    <scope>NUCLEOTIDE SEQUENCE</scope>
    <source>
        <strain evidence="5">Prilba</strain>
    </source>
</reference>
<proteinExistence type="predicted"/>
<keyword evidence="3" id="KW-0964">Secreted</keyword>
<sequence>MLEINCILVTNDCKIVGGPFIIDLPPNLRVGALQEEVKTKKGPGHIPDIIPADVLIPWKLHTPFPGYPPGDLASHVDGLNLNSEDDDRAATLLNPLSRLQKYFPEEPPLEVVHIVIQLPPEPSLVEGGLDLPRVEAEHDTYDDLIIYLGASRYVLDAPSTMSKPNMFQDYQGTDNRILNDRPSKDVNVPPLALLYPPFGRFIDDLHPKKKPAMNLRTLQFAVEAFGSVMCKHFQDGKDRQKAVLEALYEIFRSYGQFSLPPIVPDKIAGERVSSGHANGPAQVMETVVGIQNEFGSGNTDPEIQYTSCFMQMNNSQIRFGTHKKSFEKHLCPTLGITIVGSYVASANHEIYFWLLAAFHCFFAGMPAKKL</sequence>
<dbReference type="GO" id="GO:0043657">
    <property type="term" value="C:host cell"/>
    <property type="evidence" value="ECO:0007669"/>
    <property type="project" value="UniProtKB-SubCell"/>
</dbReference>
<accession>A0A9P5T630</accession>
<evidence type="ECO:0000313" key="5">
    <source>
        <dbReference type="EMBL" id="KAF8476678.1"/>
    </source>
</evidence>
<dbReference type="OrthoDB" id="3270560at2759"/>
<gene>
    <name evidence="5" type="ORF">DFH94DRAFT_102499</name>
</gene>